<dbReference type="AlphaFoldDB" id="A0A193BIS9"/>
<feature type="transmembrane region" description="Helical" evidence="15">
    <location>
        <begin position="331"/>
        <end position="351"/>
    </location>
</feature>
<dbReference type="InterPro" id="IPR027430">
    <property type="entry name" value="Retinal_BS"/>
</dbReference>
<evidence type="ECO:0000256" key="8">
    <source>
        <dbReference type="ARBA" id="ARBA00023040"/>
    </source>
</evidence>
<dbReference type="InterPro" id="IPR050125">
    <property type="entry name" value="GPCR_opsins"/>
</dbReference>
<feature type="transmembrane region" description="Helical" evidence="15">
    <location>
        <begin position="231"/>
        <end position="252"/>
    </location>
</feature>
<keyword evidence="13 15" id="KW-0807">Transducer</keyword>
<dbReference type="PROSITE" id="PS50262">
    <property type="entry name" value="G_PROTEIN_RECEP_F1_2"/>
    <property type="match status" value="1"/>
</dbReference>
<feature type="transmembrane region" description="Helical" evidence="15">
    <location>
        <begin position="182"/>
        <end position="202"/>
    </location>
</feature>
<reference evidence="17" key="1">
    <citation type="journal article" date="2016" name="BMC Evol. Biol.">
        <title>A cure for the blues: opsin duplication and subfunctionalization for short-wavelength sensitivity in jewel beetles (Coleoptera: Buprestidae).</title>
        <authorList>
            <person name="Lord N.P."/>
            <person name="Plimpton R.L."/>
            <person name="Sharkey C.R."/>
            <person name="Suvorov A."/>
            <person name="Lelito J.P."/>
            <person name="Willardson B.M."/>
            <person name="Bybee S.M."/>
        </authorList>
    </citation>
    <scope>NUCLEOTIDE SEQUENCE</scope>
</reference>
<protein>
    <submittedName>
        <fullName evidence="17">Ultraviolet wavelength sensitive opsin 2</fullName>
    </submittedName>
</protein>
<name>A0A193BIS9_9COLE</name>
<evidence type="ECO:0000256" key="9">
    <source>
        <dbReference type="ARBA" id="ARBA00023136"/>
    </source>
</evidence>
<accession>A0A193BIS9</accession>
<feature type="transmembrane region" description="Helical" evidence="15">
    <location>
        <begin position="69"/>
        <end position="93"/>
    </location>
</feature>
<keyword evidence="7 15" id="KW-0157">Chromophore</keyword>
<keyword evidence="11 15" id="KW-0675">Receptor</keyword>
<dbReference type="InterPro" id="IPR000276">
    <property type="entry name" value="GPCR_Rhodpsn"/>
</dbReference>
<evidence type="ECO:0000256" key="10">
    <source>
        <dbReference type="ARBA" id="ARBA00023157"/>
    </source>
</evidence>
<proteinExistence type="evidence at transcript level"/>
<evidence type="ECO:0000256" key="2">
    <source>
        <dbReference type="ARBA" id="ARBA00022543"/>
    </source>
</evidence>
<dbReference type="CDD" id="cd15079">
    <property type="entry name" value="7tmA_photoreceptors_insect"/>
    <property type="match status" value="1"/>
</dbReference>
<dbReference type="PRINTS" id="PR00238">
    <property type="entry name" value="OPSIN"/>
</dbReference>
<comment type="similarity">
    <text evidence="15">Belongs to the G-protein coupled receptor 1 family. Opsin subfamily.</text>
</comment>
<dbReference type="EMBL" id="KX118639">
    <property type="protein sequence ID" value="ANN11810.1"/>
    <property type="molecule type" value="mRNA"/>
</dbReference>
<feature type="transmembrane region" description="Helical" evidence="15">
    <location>
        <begin position="295"/>
        <end position="319"/>
    </location>
</feature>
<feature type="transmembrane region" description="Helical" evidence="15">
    <location>
        <begin position="105"/>
        <end position="126"/>
    </location>
</feature>
<keyword evidence="8 15" id="KW-0297">G-protein coupled receptor</keyword>
<dbReference type="EMBL" id="KX118643">
    <property type="protein sequence ID" value="ANN11814.1"/>
    <property type="molecule type" value="mRNA"/>
</dbReference>
<keyword evidence="3 15" id="KW-0716">Sensory transduction</keyword>
<evidence type="ECO:0000256" key="15">
    <source>
        <dbReference type="RuleBase" id="RU004951"/>
    </source>
</evidence>
<keyword evidence="5 15" id="KW-0681">Retinal protein</keyword>
<dbReference type="InterPro" id="IPR017452">
    <property type="entry name" value="GPCR_Rhodpsn_7TM"/>
</dbReference>
<evidence type="ECO:0000256" key="12">
    <source>
        <dbReference type="ARBA" id="ARBA00023180"/>
    </source>
</evidence>
<feature type="transmembrane region" description="Helical" evidence="15">
    <location>
        <begin position="132"/>
        <end position="161"/>
    </location>
</feature>
<dbReference type="PROSITE" id="PS00238">
    <property type="entry name" value="OPSIN"/>
    <property type="match status" value="1"/>
</dbReference>
<comment type="subcellular location">
    <subcellularLocation>
        <location evidence="1 15">Membrane</location>
        <topology evidence="1 15">Multi-pass membrane protein</topology>
    </subcellularLocation>
</comment>
<evidence type="ECO:0000256" key="4">
    <source>
        <dbReference type="ARBA" id="ARBA00022692"/>
    </source>
</evidence>
<evidence type="ECO:0000256" key="3">
    <source>
        <dbReference type="ARBA" id="ARBA00022606"/>
    </source>
</evidence>
<keyword evidence="6 15" id="KW-1133">Transmembrane helix</keyword>
<dbReference type="GO" id="GO:0009881">
    <property type="term" value="F:photoreceptor activity"/>
    <property type="evidence" value="ECO:0007669"/>
    <property type="project" value="UniProtKB-KW"/>
</dbReference>
<evidence type="ECO:0000256" key="7">
    <source>
        <dbReference type="ARBA" id="ARBA00022991"/>
    </source>
</evidence>
<dbReference type="SUPFAM" id="SSF81321">
    <property type="entry name" value="Family A G protein-coupled receptor-like"/>
    <property type="match status" value="1"/>
</dbReference>
<keyword evidence="10" id="KW-1015">Disulfide bond</keyword>
<evidence type="ECO:0000256" key="1">
    <source>
        <dbReference type="ARBA" id="ARBA00004141"/>
    </source>
</evidence>
<evidence type="ECO:0000256" key="5">
    <source>
        <dbReference type="ARBA" id="ARBA00022925"/>
    </source>
</evidence>
<evidence type="ECO:0000256" key="13">
    <source>
        <dbReference type="ARBA" id="ARBA00023224"/>
    </source>
</evidence>
<dbReference type="Pfam" id="PF00001">
    <property type="entry name" value="7tm_1"/>
    <property type="match status" value="1"/>
</dbReference>
<dbReference type="PRINTS" id="PR00577">
    <property type="entry name" value="OPSINRH3RH4"/>
</dbReference>
<keyword evidence="12" id="KW-0325">Glycoprotein</keyword>
<keyword evidence="9 15" id="KW-0472">Membrane</keyword>
<dbReference type="GO" id="GO:0016020">
    <property type="term" value="C:membrane"/>
    <property type="evidence" value="ECO:0007669"/>
    <property type="project" value="UniProtKB-SubCell"/>
</dbReference>
<gene>
    <name evidence="17" type="primary">uvop</name>
</gene>
<dbReference type="PANTHER" id="PTHR24240">
    <property type="entry name" value="OPSIN"/>
    <property type="match status" value="1"/>
</dbReference>
<dbReference type="InterPro" id="IPR001760">
    <property type="entry name" value="Opsin"/>
</dbReference>
<evidence type="ECO:0000256" key="6">
    <source>
        <dbReference type="ARBA" id="ARBA00022989"/>
    </source>
</evidence>
<dbReference type="FunFam" id="1.20.1070.10:FF:000044">
    <property type="entry name" value="Opsin, ultraviolet-sensitive"/>
    <property type="match status" value="1"/>
</dbReference>
<keyword evidence="4 15" id="KW-0812">Transmembrane</keyword>
<dbReference type="Gene3D" id="1.20.1070.10">
    <property type="entry name" value="Rhodopsin 7-helix transmembrane proteins"/>
    <property type="match status" value="1"/>
</dbReference>
<dbReference type="GO" id="GO:0007601">
    <property type="term" value="P:visual perception"/>
    <property type="evidence" value="ECO:0007669"/>
    <property type="project" value="UniProtKB-KW"/>
</dbReference>
<dbReference type="PRINTS" id="PR00237">
    <property type="entry name" value="GPCRRHODOPSN"/>
</dbReference>
<dbReference type="GO" id="GO:0004930">
    <property type="term" value="F:G protein-coupled receptor activity"/>
    <property type="evidence" value="ECO:0007669"/>
    <property type="project" value="UniProtKB-KW"/>
</dbReference>
<dbReference type="SMART" id="SM01381">
    <property type="entry name" value="7TM_GPCR_Srsx"/>
    <property type="match status" value="1"/>
</dbReference>
<evidence type="ECO:0000256" key="14">
    <source>
        <dbReference type="ARBA" id="ARBA00023305"/>
    </source>
</evidence>
<sequence length="387" mass="44100">MVWSVSLSAVANPPTMMRLINWTDHTILAEPRIMESRPGSMEWNISPENIPYVPEHWLKFPPPEMSLNLLLGLLYIVFFFMSIIGNGLVIWIFSTAKSLRTPSNMFVVNLAFLDFVMMLKTPIFIFNSFKQGFYLSMVWCYVFVIAGTYSGIGASMTNVCIAYDRYHTITNPMEGRLTRTKALLMILFIYVYVTPFAILPYLKIWGNFIPEGYLTQCGIDYLTLTFDNKSFVTTLFTCSYVIPMSLIIYYYIQIVGHVMDHEKALKEQAKKMNVDSLRSNQQQQNQSMEIRIAKVAITICFLFVAAWTPYGVMCLIGMYGDQNLITPGSAMVPALFCKTVACLDPYVYALSHPRFRLELQKRIPWLGINEKAPSDAQSVTTETASKG</sequence>
<evidence type="ECO:0000256" key="11">
    <source>
        <dbReference type="ARBA" id="ARBA00023170"/>
    </source>
</evidence>
<keyword evidence="2 15" id="KW-0600">Photoreceptor protein</keyword>
<dbReference type="PROSITE" id="PS00237">
    <property type="entry name" value="G_PROTEIN_RECEP_F1_1"/>
    <property type="match status" value="1"/>
</dbReference>
<feature type="domain" description="G-protein coupled receptors family 1 profile" evidence="16">
    <location>
        <begin position="85"/>
        <end position="348"/>
    </location>
</feature>
<keyword evidence="14" id="KW-0844">Vision</keyword>
<evidence type="ECO:0000259" key="16">
    <source>
        <dbReference type="PROSITE" id="PS50262"/>
    </source>
</evidence>
<dbReference type="GO" id="GO:0007602">
    <property type="term" value="P:phototransduction"/>
    <property type="evidence" value="ECO:0007669"/>
    <property type="project" value="UniProtKB-KW"/>
</dbReference>
<evidence type="ECO:0000313" key="17">
    <source>
        <dbReference type="EMBL" id="ANN11810.1"/>
    </source>
</evidence>
<organism evidence="17">
    <name type="scientific">Acmaeodera diffusa</name>
    <dbReference type="NCBI Taxonomy" id="1853719"/>
    <lineage>
        <taxon>Eukaryota</taxon>
        <taxon>Metazoa</taxon>
        <taxon>Ecdysozoa</taxon>
        <taxon>Arthropoda</taxon>
        <taxon>Hexapoda</taxon>
        <taxon>Insecta</taxon>
        <taxon>Pterygota</taxon>
        <taxon>Neoptera</taxon>
        <taxon>Endopterygota</taxon>
        <taxon>Coleoptera</taxon>
        <taxon>Polyphaga</taxon>
        <taxon>Elateriformia</taxon>
        <taxon>Buprestoidea</taxon>
        <taxon>Buprestidae</taxon>
        <taxon>Polycestinae</taxon>
        <taxon>Acmaeodera</taxon>
    </lineage>
</organism>